<reference evidence="1 3" key="1">
    <citation type="journal article" date="2008" name="Science">
        <title>The Physcomitrella genome reveals evolutionary insights into the conquest of land by plants.</title>
        <authorList>
            <person name="Rensing S."/>
            <person name="Lang D."/>
            <person name="Zimmer A."/>
            <person name="Terry A."/>
            <person name="Salamov A."/>
            <person name="Shapiro H."/>
            <person name="Nishiyama T."/>
            <person name="Perroud P.-F."/>
            <person name="Lindquist E."/>
            <person name="Kamisugi Y."/>
            <person name="Tanahashi T."/>
            <person name="Sakakibara K."/>
            <person name="Fujita T."/>
            <person name="Oishi K."/>
            <person name="Shin-I T."/>
            <person name="Kuroki Y."/>
            <person name="Toyoda A."/>
            <person name="Suzuki Y."/>
            <person name="Hashimoto A."/>
            <person name="Yamaguchi K."/>
            <person name="Sugano A."/>
            <person name="Kohara Y."/>
            <person name="Fujiyama A."/>
            <person name="Anterola A."/>
            <person name="Aoki S."/>
            <person name="Ashton N."/>
            <person name="Barbazuk W.B."/>
            <person name="Barker E."/>
            <person name="Bennetzen J."/>
            <person name="Bezanilla M."/>
            <person name="Blankenship R."/>
            <person name="Cho S.H."/>
            <person name="Dutcher S."/>
            <person name="Estelle M."/>
            <person name="Fawcett J.A."/>
            <person name="Gundlach H."/>
            <person name="Hanada K."/>
            <person name="Heyl A."/>
            <person name="Hicks K.A."/>
            <person name="Hugh J."/>
            <person name="Lohr M."/>
            <person name="Mayer K."/>
            <person name="Melkozernov A."/>
            <person name="Murata T."/>
            <person name="Nelson D."/>
            <person name="Pils B."/>
            <person name="Prigge M."/>
            <person name="Reiss B."/>
            <person name="Renner T."/>
            <person name="Rombauts S."/>
            <person name="Rushton P."/>
            <person name="Sanderfoot A."/>
            <person name="Schween G."/>
            <person name="Shiu S.-H."/>
            <person name="Stueber K."/>
            <person name="Theodoulou F.L."/>
            <person name="Tu H."/>
            <person name="Van de Peer Y."/>
            <person name="Verrier P.J."/>
            <person name="Waters E."/>
            <person name="Wood A."/>
            <person name="Yang L."/>
            <person name="Cove D."/>
            <person name="Cuming A."/>
            <person name="Hasebe M."/>
            <person name="Lucas S."/>
            <person name="Mishler D.B."/>
            <person name="Reski R."/>
            <person name="Grigoriev I."/>
            <person name="Quatrano R.S."/>
            <person name="Boore J.L."/>
        </authorList>
    </citation>
    <scope>NUCLEOTIDE SEQUENCE [LARGE SCALE GENOMIC DNA]</scope>
    <source>
        <strain evidence="2 3">cv. Gransden 2004</strain>
    </source>
</reference>
<evidence type="ECO:0000313" key="2">
    <source>
        <dbReference type="EnsemblPlants" id="Pp3c22_4900V3.1"/>
    </source>
</evidence>
<dbReference type="InParanoid" id="A0A2K1IMA6"/>
<gene>
    <name evidence="1" type="ORF">PHYPA_026719</name>
</gene>
<reference evidence="1 3" key="2">
    <citation type="journal article" date="2018" name="Plant J.">
        <title>The Physcomitrella patens chromosome-scale assembly reveals moss genome structure and evolution.</title>
        <authorList>
            <person name="Lang D."/>
            <person name="Ullrich K.K."/>
            <person name="Murat F."/>
            <person name="Fuchs J."/>
            <person name="Jenkins J."/>
            <person name="Haas F.B."/>
            <person name="Piednoel M."/>
            <person name="Gundlach H."/>
            <person name="Van Bel M."/>
            <person name="Meyberg R."/>
            <person name="Vives C."/>
            <person name="Morata J."/>
            <person name="Symeonidi A."/>
            <person name="Hiss M."/>
            <person name="Muchero W."/>
            <person name="Kamisugi Y."/>
            <person name="Saleh O."/>
            <person name="Blanc G."/>
            <person name="Decker E.L."/>
            <person name="van Gessel N."/>
            <person name="Grimwood J."/>
            <person name="Hayes R.D."/>
            <person name="Graham S.W."/>
            <person name="Gunter L.E."/>
            <person name="McDaniel S.F."/>
            <person name="Hoernstein S.N.W."/>
            <person name="Larsson A."/>
            <person name="Li F.W."/>
            <person name="Perroud P.F."/>
            <person name="Phillips J."/>
            <person name="Ranjan P."/>
            <person name="Rokshar D.S."/>
            <person name="Rothfels C.J."/>
            <person name="Schneider L."/>
            <person name="Shu S."/>
            <person name="Stevenson D.W."/>
            <person name="Thummler F."/>
            <person name="Tillich M."/>
            <person name="Villarreal Aguilar J.C."/>
            <person name="Widiez T."/>
            <person name="Wong G.K."/>
            <person name="Wymore A."/>
            <person name="Zhang Y."/>
            <person name="Zimmer A.D."/>
            <person name="Quatrano R.S."/>
            <person name="Mayer K.F.X."/>
            <person name="Goodstein D."/>
            <person name="Casacuberta J.M."/>
            <person name="Vandepoele K."/>
            <person name="Reski R."/>
            <person name="Cuming A.C."/>
            <person name="Tuskan G.A."/>
            <person name="Maumus F."/>
            <person name="Salse J."/>
            <person name="Schmutz J."/>
            <person name="Rensing S.A."/>
        </authorList>
    </citation>
    <scope>NUCLEOTIDE SEQUENCE [LARGE SCALE GENOMIC DNA]</scope>
    <source>
        <strain evidence="2 3">cv. Gransden 2004</strain>
    </source>
</reference>
<dbReference type="EnsemblPlants" id="Pp3c22_4900V3.1">
    <property type="protein sequence ID" value="Pp3c22_4900V3.1"/>
    <property type="gene ID" value="Pp3c22_4900"/>
</dbReference>
<evidence type="ECO:0000313" key="3">
    <source>
        <dbReference type="Proteomes" id="UP000006727"/>
    </source>
</evidence>
<dbReference type="Gramene" id="Pp3c22_4900V3.1">
    <property type="protein sequence ID" value="Pp3c22_4900V3.1"/>
    <property type="gene ID" value="Pp3c22_4900"/>
</dbReference>
<dbReference type="PaxDb" id="3218-PP1S275_9V6.1"/>
<organism evidence="1">
    <name type="scientific">Physcomitrium patens</name>
    <name type="common">Spreading-leaved earth moss</name>
    <name type="synonym">Physcomitrella patens</name>
    <dbReference type="NCBI Taxonomy" id="3218"/>
    <lineage>
        <taxon>Eukaryota</taxon>
        <taxon>Viridiplantae</taxon>
        <taxon>Streptophyta</taxon>
        <taxon>Embryophyta</taxon>
        <taxon>Bryophyta</taxon>
        <taxon>Bryophytina</taxon>
        <taxon>Bryopsida</taxon>
        <taxon>Funariidae</taxon>
        <taxon>Funariales</taxon>
        <taxon>Funariaceae</taxon>
        <taxon>Physcomitrium</taxon>
    </lineage>
</organism>
<proteinExistence type="predicted"/>
<evidence type="ECO:0000313" key="1">
    <source>
        <dbReference type="EMBL" id="PNR30403.1"/>
    </source>
</evidence>
<dbReference type="AlphaFoldDB" id="A0A2K1IMA6"/>
<keyword evidence="3" id="KW-1185">Reference proteome</keyword>
<protein>
    <submittedName>
        <fullName evidence="1 2">Uncharacterized protein</fullName>
    </submittedName>
</protein>
<dbReference type="EMBL" id="ABEU02000022">
    <property type="protein sequence ID" value="PNR30403.1"/>
    <property type="molecule type" value="Genomic_DNA"/>
</dbReference>
<sequence>MSQLAWVIHFRNGFPGATAMYCWSFPELISEAATSLSH</sequence>
<name>A0A2K1IMA6_PHYPA</name>
<reference evidence="2" key="3">
    <citation type="submission" date="2020-12" db="UniProtKB">
        <authorList>
            <consortium name="EnsemblPlants"/>
        </authorList>
    </citation>
    <scope>IDENTIFICATION</scope>
</reference>
<dbReference type="Proteomes" id="UP000006727">
    <property type="component" value="Chromosome 22"/>
</dbReference>
<accession>A0A2K1IMA6</accession>